<accession>A0ACC2FIR6</accession>
<sequence length="87" mass="9353">MRGIGVVCFKGFEEEVLWSQLEGSHEAVTPLYFCALSCIGVGATLCSSSLSNSSFHQHVVIQSHQFQCYRAAPGLKPPLASVPVLVT</sequence>
<proteinExistence type="predicted"/>
<dbReference type="EMBL" id="CM055754">
    <property type="protein sequence ID" value="KAJ7991231.1"/>
    <property type="molecule type" value="Genomic_DNA"/>
</dbReference>
<evidence type="ECO:0000313" key="1">
    <source>
        <dbReference type="EMBL" id="KAJ7991231.1"/>
    </source>
</evidence>
<dbReference type="Proteomes" id="UP001157502">
    <property type="component" value="Chromosome 27"/>
</dbReference>
<evidence type="ECO:0000313" key="2">
    <source>
        <dbReference type="Proteomes" id="UP001157502"/>
    </source>
</evidence>
<gene>
    <name evidence="1" type="ORF">DPEC_G00295180</name>
</gene>
<organism evidence="1 2">
    <name type="scientific">Dallia pectoralis</name>
    <name type="common">Alaska blackfish</name>
    <dbReference type="NCBI Taxonomy" id="75939"/>
    <lineage>
        <taxon>Eukaryota</taxon>
        <taxon>Metazoa</taxon>
        <taxon>Chordata</taxon>
        <taxon>Craniata</taxon>
        <taxon>Vertebrata</taxon>
        <taxon>Euteleostomi</taxon>
        <taxon>Actinopterygii</taxon>
        <taxon>Neopterygii</taxon>
        <taxon>Teleostei</taxon>
        <taxon>Protacanthopterygii</taxon>
        <taxon>Esociformes</taxon>
        <taxon>Umbridae</taxon>
        <taxon>Dallia</taxon>
    </lineage>
</organism>
<name>A0ACC2FIR6_DALPE</name>
<comment type="caution">
    <text evidence="1">The sequence shown here is derived from an EMBL/GenBank/DDBJ whole genome shotgun (WGS) entry which is preliminary data.</text>
</comment>
<reference evidence="1" key="1">
    <citation type="submission" date="2021-05" db="EMBL/GenBank/DDBJ databases">
        <authorList>
            <person name="Pan Q."/>
            <person name="Jouanno E."/>
            <person name="Zahm M."/>
            <person name="Klopp C."/>
            <person name="Cabau C."/>
            <person name="Louis A."/>
            <person name="Berthelot C."/>
            <person name="Parey E."/>
            <person name="Roest Crollius H."/>
            <person name="Montfort J."/>
            <person name="Robinson-Rechavi M."/>
            <person name="Bouchez O."/>
            <person name="Lampietro C."/>
            <person name="Lopez Roques C."/>
            <person name="Donnadieu C."/>
            <person name="Postlethwait J."/>
            <person name="Bobe J."/>
            <person name="Dillon D."/>
            <person name="Chandos A."/>
            <person name="von Hippel F."/>
            <person name="Guiguen Y."/>
        </authorList>
    </citation>
    <scope>NUCLEOTIDE SEQUENCE</scope>
    <source>
        <strain evidence="1">YG-Jan2019</strain>
    </source>
</reference>
<protein>
    <submittedName>
        <fullName evidence="1">Uncharacterized protein</fullName>
    </submittedName>
</protein>
<keyword evidence="2" id="KW-1185">Reference proteome</keyword>